<name>A0A5Q0LH41_9ACTN</name>
<dbReference type="SUPFAM" id="SSF110849">
    <property type="entry name" value="ParB/Sulfiredoxin"/>
    <property type="match status" value="1"/>
</dbReference>
<evidence type="ECO:0000313" key="2">
    <source>
        <dbReference type="EMBL" id="QFZ76134.1"/>
    </source>
</evidence>
<dbReference type="RefSeq" id="WP_153290374.1">
    <property type="nucleotide sequence ID" value="NZ_CP045643.1"/>
</dbReference>
<feature type="region of interest" description="Disordered" evidence="1">
    <location>
        <begin position="311"/>
        <end position="334"/>
    </location>
</feature>
<dbReference type="AlphaFoldDB" id="A0A5Q0LH41"/>
<evidence type="ECO:0000256" key="1">
    <source>
        <dbReference type="SAM" id="MobiDB-lite"/>
    </source>
</evidence>
<dbReference type="InterPro" id="IPR036086">
    <property type="entry name" value="ParB/Sulfiredoxin_sf"/>
</dbReference>
<proteinExistence type="predicted"/>
<dbReference type="Proteomes" id="UP000326179">
    <property type="component" value="Chromosome"/>
</dbReference>
<evidence type="ECO:0000313" key="3">
    <source>
        <dbReference type="Proteomes" id="UP000326179"/>
    </source>
</evidence>
<keyword evidence="3" id="KW-1185">Reference proteome</keyword>
<accession>A0A5Q0LH41</accession>
<gene>
    <name evidence="2" type="ORF">GFH48_25250</name>
</gene>
<sequence length="471" mass="52991">MPTDFGFPPTAEENRALVEQRLQDARTGDAVPETLRVEFRGRPIHVEVIDMDVDRLYYNPATHRVSAQRAHDPLREKELAKDAWSDAGQSYLHDLLMAKPSDPHQRDPDFDKLMESLREHRQNEPGLISREGVLVNGNTRRAALKKLGVRTIRVGVLPASCTWDDILTVELSLQLRPDRRREYSYINRLMAVEEQIQLGLPLAAISKLFHTTTPALERDTWVLGQLRDLEKRSEHGRNKLRLMDFEDAQERFAELYRVYVKEKARNKEKANTLLEYRLAAIVLDIAKTDIRAIHTDFREKFLEHRLPERSRAVEPEPPKAVSIPGLNRSVPAPSSETAQARALTDTLLRAKATQKSAATATPEEITDANQSVSVLGTAFGESVRAAVDESRKQRKRLAAPDRITAAVDDLQQCVTDLVMARGNNSLDEGAFDDALITLRQALTKVSAEASRSIQLPGEGLTWLREAVAGQQ</sequence>
<dbReference type="EMBL" id="CP045643">
    <property type="protein sequence ID" value="QFZ76134.1"/>
    <property type="molecule type" value="Genomic_DNA"/>
</dbReference>
<dbReference type="KEGG" id="sfy:GFH48_25250"/>
<protein>
    <submittedName>
        <fullName evidence="2">Transcriptional regulator</fullName>
    </submittedName>
</protein>
<organism evidence="2 3">
    <name type="scientific">Streptomyces fagopyri</name>
    <dbReference type="NCBI Taxonomy" id="2662397"/>
    <lineage>
        <taxon>Bacteria</taxon>
        <taxon>Bacillati</taxon>
        <taxon>Actinomycetota</taxon>
        <taxon>Actinomycetes</taxon>
        <taxon>Kitasatosporales</taxon>
        <taxon>Streptomycetaceae</taxon>
        <taxon>Streptomyces</taxon>
    </lineage>
</organism>
<reference evidence="2 3" key="1">
    <citation type="submission" date="2019-10" db="EMBL/GenBank/DDBJ databases">
        <title>A novel species.</title>
        <authorList>
            <person name="Gao J."/>
        </authorList>
    </citation>
    <scope>NUCLEOTIDE SEQUENCE [LARGE SCALE GENOMIC DNA]</scope>
    <source>
        <strain evidence="2 3">QMT-28</strain>
    </source>
</reference>